<accession>A0A8S1IZN5</accession>
<evidence type="ECO:0000313" key="1">
    <source>
        <dbReference type="EMBL" id="CAD7699046.1"/>
    </source>
</evidence>
<dbReference type="AlphaFoldDB" id="A0A8S1IZN5"/>
<keyword evidence="2" id="KW-1185">Reference proteome</keyword>
<evidence type="ECO:0000313" key="2">
    <source>
        <dbReference type="Proteomes" id="UP000708148"/>
    </source>
</evidence>
<gene>
    <name evidence="1" type="ORF">OSTQU699_LOCUS4405</name>
</gene>
<dbReference type="EMBL" id="CAJHUC010000946">
    <property type="protein sequence ID" value="CAD7699046.1"/>
    <property type="molecule type" value="Genomic_DNA"/>
</dbReference>
<organism evidence="1 2">
    <name type="scientific">Ostreobium quekettii</name>
    <dbReference type="NCBI Taxonomy" id="121088"/>
    <lineage>
        <taxon>Eukaryota</taxon>
        <taxon>Viridiplantae</taxon>
        <taxon>Chlorophyta</taxon>
        <taxon>core chlorophytes</taxon>
        <taxon>Ulvophyceae</taxon>
        <taxon>TCBD clade</taxon>
        <taxon>Bryopsidales</taxon>
        <taxon>Ostreobineae</taxon>
        <taxon>Ostreobiaceae</taxon>
        <taxon>Ostreobium</taxon>
    </lineage>
</organism>
<comment type="caution">
    <text evidence="1">The sequence shown here is derived from an EMBL/GenBank/DDBJ whole genome shotgun (WGS) entry which is preliminary data.</text>
</comment>
<dbReference type="Proteomes" id="UP000708148">
    <property type="component" value="Unassembled WGS sequence"/>
</dbReference>
<name>A0A8S1IZN5_9CHLO</name>
<sequence>MSFATHFFDRTLLWGLRIVVTADMATLLSSDGLKSQFSPQRLMRLGLLDSISSLEILASFSWHNYIVLIAPQYKAKHCVMLRKGKTYNGSHRARVSKASAA</sequence>
<protein>
    <submittedName>
        <fullName evidence="1">Uncharacterized protein</fullName>
    </submittedName>
</protein>
<reference evidence="1" key="1">
    <citation type="submission" date="2020-12" db="EMBL/GenBank/DDBJ databases">
        <authorList>
            <person name="Iha C."/>
        </authorList>
    </citation>
    <scope>NUCLEOTIDE SEQUENCE</scope>
</reference>
<proteinExistence type="predicted"/>